<keyword evidence="2" id="KW-1185">Reference proteome</keyword>
<dbReference type="AlphaFoldDB" id="W6M8U1"/>
<sequence length="159" mass="17038">MIRITREADYGILLMTYLAQAESQALSAAALAQQRHLPLPMVSKILKTLARAGLLTSQRGALGGYSLARPPAAISAADIIGALEGPIAITECSEEGHDGCCSRQAYCEVSGHWPRINQAIFNALQGISLLEMSRPDPLQPVQFHPLRQTVTANAADHPI</sequence>
<dbReference type="Proteomes" id="UP000035760">
    <property type="component" value="Unassembled WGS sequence"/>
</dbReference>
<accession>W6M8U1</accession>
<dbReference type="GO" id="GO:0005829">
    <property type="term" value="C:cytosol"/>
    <property type="evidence" value="ECO:0007669"/>
    <property type="project" value="TreeGrafter"/>
</dbReference>
<dbReference type="GO" id="GO:0003700">
    <property type="term" value="F:DNA-binding transcription factor activity"/>
    <property type="evidence" value="ECO:0007669"/>
    <property type="project" value="TreeGrafter"/>
</dbReference>
<evidence type="ECO:0000313" key="1">
    <source>
        <dbReference type="EMBL" id="CDI04401.1"/>
    </source>
</evidence>
<evidence type="ECO:0000313" key="2">
    <source>
        <dbReference type="Proteomes" id="UP000035760"/>
    </source>
</evidence>
<dbReference type="RefSeq" id="WP_048676606.1">
    <property type="nucleotide sequence ID" value="NZ_CBTJ020000111.1"/>
</dbReference>
<protein>
    <recommendedName>
        <fullName evidence="3">SUF system Fe-S cluster assembly regulator</fullName>
    </recommendedName>
</protein>
<evidence type="ECO:0008006" key="3">
    <source>
        <dbReference type="Google" id="ProtNLM"/>
    </source>
</evidence>
<dbReference type="PANTHER" id="PTHR33221:SF2">
    <property type="entry name" value="TRANSCRIPTIONAL REGULATOR"/>
    <property type="match status" value="1"/>
</dbReference>
<dbReference type="InterPro" id="IPR030489">
    <property type="entry name" value="TR_Rrf2-type_CS"/>
</dbReference>
<dbReference type="InterPro" id="IPR000944">
    <property type="entry name" value="Tscrpt_reg_Rrf2"/>
</dbReference>
<dbReference type="PROSITE" id="PS01332">
    <property type="entry name" value="HTH_RRF2_1"/>
    <property type="match status" value="1"/>
</dbReference>
<dbReference type="OrthoDB" id="9808360at2"/>
<comment type="caution">
    <text evidence="1">The sequence shown here is derived from an EMBL/GenBank/DDBJ whole genome shotgun (WGS) entry which is preliminary data.</text>
</comment>
<dbReference type="EMBL" id="CBTJ020000111">
    <property type="protein sequence ID" value="CDI04401.1"/>
    <property type="molecule type" value="Genomic_DNA"/>
</dbReference>
<organism evidence="1 2">
    <name type="scientific">Candidatus Competibacter denitrificans Run_A_D11</name>
    <dbReference type="NCBI Taxonomy" id="1400863"/>
    <lineage>
        <taxon>Bacteria</taxon>
        <taxon>Pseudomonadati</taxon>
        <taxon>Pseudomonadota</taxon>
        <taxon>Gammaproteobacteria</taxon>
        <taxon>Candidatus Competibacteraceae</taxon>
        <taxon>Candidatus Competibacter</taxon>
    </lineage>
</organism>
<dbReference type="Gene3D" id="1.10.10.10">
    <property type="entry name" value="Winged helix-like DNA-binding domain superfamily/Winged helix DNA-binding domain"/>
    <property type="match status" value="1"/>
</dbReference>
<dbReference type="PROSITE" id="PS51197">
    <property type="entry name" value="HTH_RRF2_2"/>
    <property type="match status" value="1"/>
</dbReference>
<dbReference type="NCBIfam" id="TIGR00738">
    <property type="entry name" value="rrf2_super"/>
    <property type="match status" value="1"/>
</dbReference>
<dbReference type="InterPro" id="IPR036390">
    <property type="entry name" value="WH_DNA-bd_sf"/>
</dbReference>
<dbReference type="InterPro" id="IPR036388">
    <property type="entry name" value="WH-like_DNA-bd_sf"/>
</dbReference>
<dbReference type="STRING" id="1400863.BN873_980002"/>
<reference evidence="1" key="2">
    <citation type="submission" date="2014-03" db="EMBL/GenBank/DDBJ databases">
        <title>Candidatus Competibacter-lineage genomes retrieved from metagenomes reveal functional metabolic diversity.</title>
        <authorList>
            <person name="McIlroy S.J."/>
            <person name="Albertsen M."/>
            <person name="Andresen E.K."/>
            <person name="Saunders A.M."/>
            <person name="Kristiansen R."/>
            <person name="Stokholm-Bjerregaard M."/>
            <person name="Nielsen K.L."/>
            <person name="Nielsen P.H."/>
        </authorList>
    </citation>
    <scope>NUCLEOTIDE SEQUENCE</scope>
    <source>
        <strain evidence="1">Run_A_D11</strain>
    </source>
</reference>
<dbReference type="InterPro" id="IPR014290">
    <property type="entry name" value="SUF_FeS_clus_asmbl_reg"/>
</dbReference>
<name>W6M8U1_9GAMM</name>
<dbReference type="Pfam" id="PF02082">
    <property type="entry name" value="Rrf2"/>
    <property type="match status" value="1"/>
</dbReference>
<gene>
    <name evidence="1" type="ORF">BN873_980002</name>
</gene>
<reference evidence="1" key="1">
    <citation type="submission" date="2013-07" db="EMBL/GenBank/DDBJ databases">
        <authorList>
            <person name="McIlroy S."/>
        </authorList>
    </citation>
    <scope>NUCLEOTIDE SEQUENCE [LARGE SCALE GENOMIC DNA]</scope>
    <source>
        <strain evidence="1">Run_A_D11</strain>
    </source>
</reference>
<dbReference type="PANTHER" id="PTHR33221">
    <property type="entry name" value="WINGED HELIX-TURN-HELIX TRANSCRIPTIONAL REGULATOR, RRF2 FAMILY"/>
    <property type="match status" value="1"/>
</dbReference>
<proteinExistence type="predicted"/>
<dbReference type="SUPFAM" id="SSF46785">
    <property type="entry name" value="Winged helix' DNA-binding domain"/>
    <property type="match status" value="1"/>
</dbReference>
<dbReference type="NCBIfam" id="TIGR02944">
    <property type="entry name" value="suf_reg_Xantho"/>
    <property type="match status" value="1"/>
</dbReference>